<keyword evidence="3" id="KW-0472">Membrane</keyword>
<sequence length="228" mass="23385">MGAESANPVGKSAAEGGYCRLVQRRLSALVSPALARRFGPNAVTALDLLAGVAAAVCVLFGQLVAGALLVQIFGVLSCADGEVARIRGETSAAGDFYDTMTDRVVEVALVAAVTARLQSETGTGALWAGFAVLAGVLCLVVSSEKFRSAFRVSYPKGRWERPFSWISAGSDARLLVLTVALVGWAVGGPAVALVVLWALAGGIGLNLVWRSVVLVRTALPAASTGGLS</sequence>
<dbReference type="InterPro" id="IPR000462">
    <property type="entry name" value="CDP-OH_P_trans"/>
</dbReference>
<dbReference type="Gene3D" id="1.20.120.1760">
    <property type="match status" value="1"/>
</dbReference>
<accession>A0A9X2VJS5</accession>
<comment type="caution">
    <text evidence="4">The sequence shown here is derived from an EMBL/GenBank/DDBJ whole genome shotgun (WGS) entry which is preliminary data.</text>
</comment>
<proteinExistence type="inferred from homology"/>
<evidence type="ECO:0000256" key="1">
    <source>
        <dbReference type="ARBA" id="ARBA00022679"/>
    </source>
</evidence>
<dbReference type="InterPro" id="IPR048254">
    <property type="entry name" value="CDP_ALCOHOL_P_TRANSF_CS"/>
</dbReference>
<dbReference type="PROSITE" id="PS00379">
    <property type="entry name" value="CDP_ALCOHOL_P_TRANSF"/>
    <property type="match status" value="1"/>
</dbReference>
<dbReference type="RefSeq" id="WP_259623330.1">
    <property type="nucleotide sequence ID" value="NZ_JANYMP010000005.1"/>
</dbReference>
<dbReference type="Pfam" id="PF01066">
    <property type="entry name" value="CDP-OH_P_transf"/>
    <property type="match status" value="1"/>
</dbReference>
<dbReference type="AlphaFoldDB" id="A0A9X2VJS5"/>
<feature type="transmembrane region" description="Helical" evidence="3">
    <location>
        <begin position="190"/>
        <end position="209"/>
    </location>
</feature>
<feature type="transmembrane region" description="Helical" evidence="3">
    <location>
        <begin position="46"/>
        <end position="73"/>
    </location>
</feature>
<dbReference type="EMBL" id="JANYMP010000005">
    <property type="protein sequence ID" value="MCS7477821.1"/>
    <property type="molecule type" value="Genomic_DNA"/>
</dbReference>
<dbReference type="GO" id="GO:0016780">
    <property type="term" value="F:phosphotransferase activity, for other substituted phosphate groups"/>
    <property type="evidence" value="ECO:0007669"/>
    <property type="project" value="InterPro"/>
</dbReference>
<organism evidence="4 5">
    <name type="scientific">Umezawaea endophytica</name>
    <dbReference type="NCBI Taxonomy" id="1654476"/>
    <lineage>
        <taxon>Bacteria</taxon>
        <taxon>Bacillati</taxon>
        <taxon>Actinomycetota</taxon>
        <taxon>Actinomycetes</taxon>
        <taxon>Pseudonocardiales</taxon>
        <taxon>Pseudonocardiaceae</taxon>
        <taxon>Umezawaea</taxon>
    </lineage>
</organism>
<evidence type="ECO:0000256" key="3">
    <source>
        <dbReference type="SAM" id="Phobius"/>
    </source>
</evidence>
<feature type="transmembrane region" description="Helical" evidence="3">
    <location>
        <begin position="124"/>
        <end position="142"/>
    </location>
</feature>
<dbReference type="Proteomes" id="UP001141259">
    <property type="component" value="Unassembled WGS sequence"/>
</dbReference>
<reference evidence="4" key="1">
    <citation type="submission" date="2022-08" db="EMBL/GenBank/DDBJ databases">
        <authorList>
            <person name="Tistechok S."/>
            <person name="Samborskyy M."/>
            <person name="Roman I."/>
        </authorList>
    </citation>
    <scope>NUCLEOTIDE SEQUENCE</scope>
    <source>
        <strain evidence="4">DSM 103496</strain>
    </source>
</reference>
<dbReference type="InterPro" id="IPR043130">
    <property type="entry name" value="CDP-OH_PTrfase_TM_dom"/>
</dbReference>
<keyword evidence="3" id="KW-0812">Transmembrane</keyword>
<evidence type="ECO:0000313" key="4">
    <source>
        <dbReference type="EMBL" id="MCS7477821.1"/>
    </source>
</evidence>
<keyword evidence="5" id="KW-1185">Reference proteome</keyword>
<protein>
    <submittedName>
        <fullName evidence="4">CDP-alcohol phosphatidyltransferase family protein</fullName>
    </submittedName>
</protein>
<feature type="transmembrane region" description="Helical" evidence="3">
    <location>
        <begin position="163"/>
        <end position="184"/>
    </location>
</feature>
<comment type="similarity">
    <text evidence="2">Belongs to the CDP-alcohol phosphatidyltransferase class-I family.</text>
</comment>
<evidence type="ECO:0000313" key="5">
    <source>
        <dbReference type="Proteomes" id="UP001141259"/>
    </source>
</evidence>
<dbReference type="GO" id="GO:0016020">
    <property type="term" value="C:membrane"/>
    <property type="evidence" value="ECO:0007669"/>
    <property type="project" value="InterPro"/>
</dbReference>
<gene>
    <name evidence="4" type="ORF">NZH93_13230</name>
</gene>
<dbReference type="GO" id="GO:0008654">
    <property type="term" value="P:phospholipid biosynthetic process"/>
    <property type="evidence" value="ECO:0007669"/>
    <property type="project" value="InterPro"/>
</dbReference>
<keyword evidence="3" id="KW-1133">Transmembrane helix</keyword>
<keyword evidence="1 2" id="KW-0808">Transferase</keyword>
<evidence type="ECO:0000256" key="2">
    <source>
        <dbReference type="RuleBase" id="RU003750"/>
    </source>
</evidence>
<name>A0A9X2VJS5_9PSEU</name>